<sequence>MASAGSSPRPPAPKKLQSTLQRNFETDIIALDLNKQVAAVSATATRRAPRPHKGAILTLPTIAFLGIGLMGRPMATRLLQSGYPLRAWNRSPGKADRLGQAGATVHASLAEAVGGAAIVISMLEAGAAVEQVVGAALPALAPGALWIDMSSTGQGEALAFDATLRGHGLRFIDAPVSGGVAGAEAGTLAIMAGASAADFTQAEAVLRVLGRPTLVGPAGSGQVAKLCNQLIVGGTLAIVAEALLLAQAAGADPAAVRAAIRGGFAESRILEVHGQRMLKRDFMPGGQVKSQLKDLQNALIAAAAAGLVLPVANVVTDNYRSIEHSHPRADQSAALLALERMNPGRRLGDGPDRLP</sequence>
<dbReference type="Gene3D" id="1.10.1040.10">
    <property type="entry name" value="N-(1-d-carboxylethyl)-l-norvaline Dehydrogenase, domain 2"/>
    <property type="match status" value="1"/>
</dbReference>
<name>A0A2U2HHD1_9BURK</name>
<proteinExistence type="predicted"/>
<dbReference type="SUPFAM" id="SSF51735">
    <property type="entry name" value="NAD(P)-binding Rossmann-fold domains"/>
    <property type="match status" value="1"/>
</dbReference>
<dbReference type="Proteomes" id="UP000241421">
    <property type="component" value="Unassembled WGS sequence"/>
</dbReference>
<dbReference type="PANTHER" id="PTHR43060">
    <property type="entry name" value="3-HYDROXYISOBUTYRATE DEHYDROGENASE-LIKE 1, MITOCHONDRIAL-RELATED"/>
    <property type="match status" value="1"/>
</dbReference>
<dbReference type="Gene3D" id="3.40.50.720">
    <property type="entry name" value="NAD(P)-binding Rossmann-like Domain"/>
    <property type="match status" value="1"/>
</dbReference>
<dbReference type="InterPro" id="IPR008927">
    <property type="entry name" value="6-PGluconate_DH-like_C_sf"/>
</dbReference>
<dbReference type="OrthoDB" id="9777604at2"/>
<feature type="domain" description="3-hydroxyisobutyrate dehydrogenase-like NAD-binding" evidence="3">
    <location>
        <begin position="219"/>
        <end position="335"/>
    </location>
</feature>
<dbReference type="Pfam" id="PF03446">
    <property type="entry name" value="NAD_binding_2"/>
    <property type="match status" value="1"/>
</dbReference>
<keyword evidence="1" id="KW-0812">Transmembrane</keyword>
<dbReference type="GO" id="GO:0050661">
    <property type="term" value="F:NADP binding"/>
    <property type="evidence" value="ECO:0007669"/>
    <property type="project" value="InterPro"/>
</dbReference>
<keyword evidence="1" id="KW-1133">Transmembrane helix</keyword>
<evidence type="ECO:0000313" key="5">
    <source>
        <dbReference type="Proteomes" id="UP000241421"/>
    </source>
</evidence>
<feature type="domain" description="6-phosphogluconate dehydrogenase NADP-binding" evidence="2">
    <location>
        <begin position="61"/>
        <end position="211"/>
    </location>
</feature>
<accession>A0A2U2HHD1</accession>
<dbReference type="Pfam" id="PF14833">
    <property type="entry name" value="NAD_binding_11"/>
    <property type="match status" value="1"/>
</dbReference>
<dbReference type="GO" id="GO:0051287">
    <property type="term" value="F:NAD binding"/>
    <property type="evidence" value="ECO:0007669"/>
    <property type="project" value="InterPro"/>
</dbReference>
<evidence type="ECO:0000313" key="4">
    <source>
        <dbReference type="EMBL" id="PWF45048.1"/>
    </source>
</evidence>
<dbReference type="InterPro" id="IPR036291">
    <property type="entry name" value="NAD(P)-bd_dom_sf"/>
</dbReference>
<reference evidence="4 5" key="1">
    <citation type="submission" date="2018-04" db="EMBL/GenBank/DDBJ databases">
        <title>Massilia violaceinigra sp. nov., a novel purple-pigmented bacterium isolated from Tianshan glacier, Xinjiang, China.</title>
        <authorList>
            <person name="Wang H."/>
        </authorList>
    </citation>
    <scope>NUCLEOTIDE SEQUENCE [LARGE SCALE GENOMIC DNA]</scope>
    <source>
        <strain evidence="4 5">B448-2</strain>
    </source>
</reference>
<dbReference type="InterPro" id="IPR013328">
    <property type="entry name" value="6PGD_dom2"/>
</dbReference>
<comment type="caution">
    <text evidence="4">The sequence shown here is derived from an EMBL/GenBank/DDBJ whole genome shotgun (WGS) entry which is preliminary data.</text>
</comment>
<keyword evidence="1" id="KW-0472">Membrane</keyword>
<dbReference type="InterPro" id="IPR029154">
    <property type="entry name" value="HIBADH-like_NADP-bd"/>
</dbReference>
<organism evidence="4 5">
    <name type="scientific">Massilia glaciei</name>
    <dbReference type="NCBI Taxonomy" id="1524097"/>
    <lineage>
        <taxon>Bacteria</taxon>
        <taxon>Pseudomonadati</taxon>
        <taxon>Pseudomonadota</taxon>
        <taxon>Betaproteobacteria</taxon>
        <taxon>Burkholderiales</taxon>
        <taxon>Oxalobacteraceae</taxon>
        <taxon>Telluria group</taxon>
        <taxon>Massilia</taxon>
    </lineage>
</organism>
<gene>
    <name evidence="4" type="ORF">C7C56_018410</name>
</gene>
<dbReference type="EMBL" id="PXWF02000259">
    <property type="protein sequence ID" value="PWF45048.1"/>
    <property type="molecule type" value="Genomic_DNA"/>
</dbReference>
<dbReference type="InterPro" id="IPR006115">
    <property type="entry name" value="6PGDH_NADP-bd"/>
</dbReference>
<dbReference type="SUPFAM" id="SSF48179">
    <property type="entry name" value="6-phosphogluconate dehydrogenase C-terminal domain-like"/>
    <property type="match status" value="1"/>
</dbReference>
<evidence type="ECO:0000256" key="1">
    <source>
        <dbReference type="SAM" id="Phobius"/>
    </source>
</evidence>
<protein>
    <submittedName>
        <fullName evidence="4">NAD(P)-dependent oxidoreductase</fullName>
    </submittedName>
</protein>
<evidence type="ECO:0000259" key="2">
    <source>
        <dbReference type="Pfam" id="PF03446"/>
    </source>
</evidence>
<dbReference type="PANTHER" id="PTHR43060:SF15">
    <property type="entry name" value="3-HYDROXYISOBUTYRATE DEHYDROGENASE-LIKE 1, MITOCHONDRIAL-RELATED"/>
    <property type="match status" value="1"/>
</dbReference>
<evidence type="ECO:0000259" key="3">
    <source>
        <dbReference type="Pfam" id="PF14833"/>
    </source>
</evidence>
<keyword evidence="5" id="KW-1185">Reference proteome</keyword>
<feature type="transmembrane region" description="Helical" evidence="1">
    <location>
        <begin position="54"/>
        <end position="71"/>
    </location>
</feature>
<dbReference type="AlphaFoldDB" id="A0A2U2HHD1"/>